<dbReference type="Pfam" id="PF13568">
    <property type="entry name" value="OMP_b-brl_2"/>
    <property type="match status" value="1"/>
</dbReference>
<evidence type="ECO:0000259" key="2">
    <source>
        <dbReference type="Pfam" id="PF13568"/>
    </source>
</evidence>
<feature type="chain" id="PRO_5018290550" evidence="1">
    <location>
        <begin position="30"/>
        <end position="242"/>
    </location>
</feature>
<keyword evidence="1" id="KW-0732">Signal</keyword>
<name>A0A3N4MXA3_9BACT</name>
<accession>A0A3N4MXA3</accession>
<proteinExistence type="predicted"/>
<reference evidence="4" key="1">
    <citation type="submission" date="2018-11" db="EMBL/GenBank/DDBJ databases">
        <title>Chitinophaga lutea sp.nov., isolate from arsenic contaminated soil.</title>
        <authorList>
            <person name="Zong Y."/>
        </authorList>
    </citation>
    <scope>NUCLEOTIDE SEQUENCE [LARGE SCALE GENOMIC DNA]</scope>
    <source>
        <strain evidence="4">YLT18</strain>
    </source>
</reference>
<dbReference type="OrthoDB" id="978236at2"/>
<keyword evidence="4" id="KW-1185">Reference proteome</keyword>
<comment type="caution">
    <text evidence="3">The sequence shown here is derived from an EMBL/GenBank/DDBJ whole genome shotgun (WGS) entry which is preliminary data.</text>
</comment>
<gene>
    <name evidence="3" type="ORF">EG028_15345</name>
</gene>
<feature type="domain" description="Outer membrane protein beta-barrel" evidence="2">
    <location>
        <begin position="28"/>
        <end position="199"/>
    </location>
</feature>
<dbReference type="AlphaFoldDB" id="A0A3N4MXA3"/>
<dbReference type="InterPro" id="IPR025665">
    <property type="entry name" value="Beta-barrel_OMP_2"/>
</dbReference>
<sequence length="242" mass="26811">MVKILHNKLFPKSLLVVCSLLVFSLAAQAQTLSGRLSERSGRKMRLGFKLDPGVSTLKAQDNGVERNSARFYFSYGILADFYLDQTGNYAIGSGIQISHMGSVMQYQTGLGLDDYNAAASEYDIRLQYIEVPVTLKLRADTEHDIGIWGQFGGFMGVPIRARGNVISTPEFYETKVNIFKNINPLAAGLIIGGGIDYPLTETLTGTVGVIYQNNFIDVTRNSKWDDGRINTNNFVLRLGVYF</sequence>
<organism evidence="3 4">
    <name type="scientific">Chitinophaga barathri</name>
    <dbReference type="NCBI Taxonomy" id="1647451"/>
    <lineage>
        <taxon>Bacteria</taxon>
        <taxon>Pseudomonadati</taxon>
        <taxon>Bacteroidota</taxon>
        <taxon>Chitinophagia</taxon>
        <taxon>Chitinophagales</taxon>
        <taxon>Chitinophagaceae</taxon>
        <taxon>Chitinophaga</taxon>
    </lineage>
</organism>
<evidence type="ECO:0000313" key="4">
    <source>
        <dbReference type="Proteomes" id="UP000279089"/>
    </source>
</evidence>
<dbReference type="RefSeq" id="WP_120517397.1">
    <property type="nucleotide sequence ID" value="NZ_QXZY01000009.1"/>
</dbReference>
<dbReference type="Proteomes" id="UP000279089">
    <property type="component" value="Unassembled WGS sequence"/>
</dbReference>
<evidence type="ECO:0000313" key="3">
    <source>
        <dbReference type="EMBL" id="RPD40033.1"/>
    </source>
</evidence>
<protein>
    <submittedName>
        <fullName evidence="3">PorT family protein</fullName>
    </submittedName>
</protein>
<feature type="signal peptide" evidence="1">
    <location>
        <begin position="1"/>
        <end position="29"/>
    </location>
</feature>
<evidence type="ECO:0000256" key="1">
    <source>
        <dbReference type="SAM" id="SignalP"/>
    </source>
</evidence>
<dbReference type="EMBL" id="RMBX01000008">
    <property type="protein sequence ID" value="RPD40033.1"/>
    <property type="molecule type" value="Genomic_DNA"/>
</dbReference>